<accession>A0ACB8WG43</accession>
<gene>
    <name evidence="1" type="ORF">L3Q82_010732</name>
</gene>
<keyword evidence="2" id="KW-1185">Reference proteome</keyword>
<reference evidence="1" key="1">
    <citation type="submission" date="2022-04" db="EMBL/GenBank/DDBJ databases">
        <title>Jade perch genome.</title>
        <authorList>
            <person name="Chao B."/>
        </authorList>
    </citation>
    <scope>NUCLEOTIDE SEQUENCE</scope>
    <source>
        <strain evidence="1">CB-2022</strain>
    </source>
</reference>
<dbReference type="EMBL" id="CM041542">
    <property type="protein sequence ID" value="KAI3365663.1"/>
    <property type="molecule type" value="Genomic_DNA"/>
</dbReference>
<protein>
    <submittedName>
        <fullName evidence="1">Uncharacterized protein</fullName>
    </submittedName>
</protein>
<name>A0ACB8WG43_9TELE</name>
<proteinExistence type="predicted"/>
<organism evidence="1 2">
    <name type="scientific">Scortum barcoo</name>
    <name type="common">barcoo grunter</name>
    <dbReference type="NCBI Taxonomy" id="214431"/>
    <lineage>
        <taxon>Eukaryota</taxon>
        <taxon>Metazoa</taxon>
        <taxon>Chordata</taxon>
        <taxon>Craniata</taxon>
        <taxon>Vertebrata</taxon>
        <taxon>Euteleostomi</taxon>
        <taxon>Actinopterygii</taxon>
        <taxon>Neopterygii</taxon>
        <taxon>Teleostei</taxon>
        <taxon>Neoteleostei</taxon>
        <taxon>Acanthomorphata</taxon>
        <taxon>Eupercaria</taxon>
        <taxon>Centrarchiformes</taxon>
        <taxon>Terapontoidei</taxon>
        <taxon>Terapontidae</taxon>
        <taxon>Scortum</taxon>
    </lineage>
</organism>
<dbReference type="Proteomes" id="UP000831701">
    <property type="component" value="Chromosome 12"/>
</dbReference>
<evidence type="ECO:0000313" key="2">
    <source>
        <dbReference type="Proteomes" id="UP000831701"/>
    </source>
</evidence>
<comment type="caution">
    <text evidence="1">The sequence shown here is derived from an EMBL/GenBank/DDBJ whole genome shotgun (WGS) entry which is preliminary data.</text>
</comment>
<sequence>MLLIYQIQQEIKETLGFRNHQTCMKEAALLDFYVCGFWWAKEANFTTTQISFTMAVLDMLLDNIREKQMALVENLMEFAKALGAACQCSTSKEDAASLFDREEAVALISYIRHSLFQKYRLYELLFTTSRDELLIGIERPVEVFSCQNDLAPLDEGISTHLFFHCCLFTLSMSQPAEKVEFKLSTLFVIFSAYYRFVVLFFNCLLTFGSYFCFDMPSVLQDQFQGNLTCPNATVINGTVDCVEGLGMSPQQYNLLYAIYAWTNAVVVVLAGFLIDKLGNRFGVFLFSFLCVLGSSLFALGSHFKGSPYLLPLMLTGRLLFGSGNGSLTIVQNRITAFWFKGKGKELALAFGLTLAFSRLGSVLNFFLTQKFEEKYGMQWTLWGGAVLCVLGFTSAIIVSALDKIGMKQLGLDGAIQEESRKVRVQDVKLLSLRYWLLVLTIMFFYNGIFPFIADASKFIQDKYSGYSQKEAAYIAGAVYDSSLVLSASVGILIDYVGLRGIFAVACAVLTLPVFGLLAFTFVPPLVSTIWLGVTYSFAAASMWPSIPLVVPQATLGTAMGLATSIQMVGIGVSNLVVGQILGTKSSETKIPLWRWQRMMIFMLANTISCIVTSVALNVVDHRQVGHVTLFVMSMSGLLNLSSLGKICGSSHSNDMVVLDRVKRKNSVRRMSIIEDGEVAEVLYLIPKQSIVEQMPYLNPSDYILCEKLASIPAELSAVQLGPLLTLIRCTTTDVWKPAVMKEKVLHTQDGCHPSPPAGQRVILCLRCGKQCKGEVLRVQTSHFHINCFTCKVCGCDLGQSGFFMKNGDYLCPLDFQRLHGTLCSNCGEFVEGEVVTVLGKTYHPACFVCTICKQHFPTGDCVTFSGKDCVCQRCIQPASPTPNDISYPSNCAGCGRDIKNGQALLALGGRWHLGCFKCKACRKVLSGEYISKDGIPYCERDYHIQFGVQCEACQKFITGKVLEAGDKHYHPSCARCSRCDKMFTEGEEMYVQGSTVWHPDCSDSCGTEDSYRPTRSSSESSSSRPGSCTPGSPGRTICAKVDNEIIDYRDLAAIPRVKAIYDIEHPDMISYKSVNDKPSTLDNKGNRQDRQSPGEESFDVRQSVPKSKSHTSFGFQAMYNRHSYTPTKSPQHFHRPDEGFNMYKRPPIYKQQEPNSSTSQTSSLPGYGRNGLNPVRATPLIPNYLFSIIVHSQLISPITTVTDSEVYPYETLTVANRGRVKLPKDVDRTRLERHLSPESFFEIFGMSIQEFDRLPLWKRNDMKKKSNLF</sequence>
<evidence type="ECO:0000313" key="1">
    <source>
        <dbReference type="EMBL" id="KAI3365663.1"/>
    </source>
</evidence>